<dbReference type="OMA" id="AFQGPWA"/>
<feature type="domain" description="Dynein axonemal assembly factor 5 TPR repeats" evidence="3">
    <location>
        <begin position="53"/>
        <end position="349"/>
    </location>
</feature>
<dbReference type="InterPro" id="IPR011989">
    <property type="entry name" value="ARM-like"/>
</dbReference>
<keyword evidence="5" id="KW-1185">Reference proteome</keyword>
<dbReference type="GO" id="GO:0045505">
    <property type="term" value="F:dynein intermediate chain binding"/>
    <property type="evidence" value="ECO:0007669"/>
    <property type="project" value="TreeGrafter"/>
</dbReference>
<dbReference type="AlphaFoldDB" id="A0A139AB03"/>
<accession>A0A139AB03</accession>
<dbReference type="GO" id="GO:0005737">
    <property type="term" value="C:cytoplasm"/>
    <property type="evidence" value="ECO:0007669"/>
    <property type="project" value="TreeGrafter"/>
</dbReference>
<dbReference type="Pfam" id="PF24573">
    <property type="entry name" value="HEAT_DAAF5"/>
    <property type="match status" value="1"/>
</dbReference>
<name>A0A139AB03_GONPJ</name>
<dbReference type="EMBL" id="KQ965776">
    <property type="protein sequence ID" value="KXS13573.1"/>
    <property type="molecule type" value="Genomic_DNA"/>
</dbReference>
<gene>
    <name evidence="4" type="ORF">M427DRAFT_71182</name>
</gene>
<dbReference type="GO" id="GO:0036158">
    <property type="term" value="P:outer dynein arm assembly"/>
    <property type="evidence" value="ECO:0007669"/>
    <property type="project" value="TreeGrafter"/>
</dbReference>
<dbReference type="SUPFAM" id="SSF48371">
    <property type="entry name" value="ARM repeat"/>
    <property type="match status" value="1"/>
</dbReference>
<protein>
    <submittedName>
        <fullName evidence="4">ARM repeat-containing protein</fullName>
    </submittedName>
</protein>
<evidence type="ECO:0000256" key="1">
    <source>
        <dbReference type="SAM" id="MobiDB-lite"/>
    </source>
</evidence>
<dbReference type="GO" id="GO:0036159">
    <property type="term" value="P:inner dynein arm assembly"/>
    <property type="evidence" value="ECO:0007669"/>
    <property type="project" value="TreeGrafter"/>
</dbReference>
<dbReference type="InterPro" id="IPR057978">
    <property type="entry name" value="TPR_DAAF5"/>
</dbReference>
<dbReference type="Pfam" id="PF25757">
    <property type="entry name" value="TPR_DNAAF5"/>
    <property type="match status" value="1"/>
</dbReference>
<feature type="domain" description="Dynein axonemal assembly factor 5 HEAT-repeat" evidence="2">
    <location>
        <begin position="356"/>
        <end position="532"/>
    </location>
</feature>
<sequence length="961" mass="105960">MKDRNAKRRAIEKIRKETVDRLSQQPAKTSSSLPALPPSKDTLSSSVPSISPGLNLAVLDIVFAEVLPGLIRCFADPVERTRDAAVTLAASFVALVSNLPRHLPLLFPGITLRIGAPPSTLADGGNQSVPSEPLEPSEELRLSLNRLVATIVAKLHQKEEDEKKEDDGLGDYHESGVGPYVDEVIQVIESGMADSYPEIKKESCKLLAYLCTLLSAARRLRPHVEDLVKQIIPLLGYRHATVRVLGVQALRPLLIHDAAPLTSSDIGLSDHLRRLTLDSSAQVRLACYQTCGSWLLELPDRYSVGYRFLPIVLCGCMDEQGGMAAVCKDFLEKAGALYEVEWKDRVKDQVDYEKENQGRPRIGLRHLARDNTQKCLSFLLPGLRSWQPEARLRDAGGMRVLLGLLEENVTGYVDEVVKGFVLAVNEDEEPKVVEEILLATTILGRYVHPSTFVPLFLAYLEPTSLSSPGTRRGALRLLTAAIAETPAGRLKEHHAVIASMMAGGECAGSESAPTMRRVAEVVEACCKVVEDERRGKKHEGSEDVVKEEVTDSLMDFDVARVYYGALAKIAAVVAGMDERVMGVPEAREQSARSLDRLAAALSFPETAGVHRRFLFPLLQELSSSVLRWTRHSAEPTVLRYAALNAGDEVGRDDCAKLILEVVEIGSKEEKDMEVRESVLSTLHALLTSPSNPLNSQGILSLHTNNILSKILLPNTIWRPGKKARELRRKTMQVVLAWFTAPGLDRTVHGSEIRTSDSTTNNAIREVVGVLDARVLQDSLQEVVGAFNSNTDDDDVETRRATLRCWNEMWKGVGKKLKFSADQLKLIYPELLKRLDDAHDDLRVLVAGTTWPLFFCLTEQWQAQAREDERLIKMNGDGSTYVETSLDIVHWEEMCKGLTIHVDDSNPSVQEAAATALASMALCSACPPEVVRDHLASVHGKFRNQGTVDGIIKIAQNRIDTA</sequence>
<feature type="region of interest" description="Disordered" evidence="1">
    <location>
        <begin position="1"/>
        <end position="44"/>
    </location>
</feature>
<dbReference type="InterPro" id="IPR056497">
    <property type="entry name" value="HEAT_DAAF5"/>
</dbReference>
<evidence type="ECO:0000259" key="3">
    <source>
        <dbReference type="Pfam" id="PF25757"/>
    </source>
</evidence>
<feature type="compositionally biased region" description="Polar residues" evidence="1">
    <location>
        <begin position="21"/>
        <end position="33"/>
    </location>
</feature>
<feature type="compositionally biased region" description="Basic and acidic residues" evidence="1">
    <location>
        <begin position="1"/>
        <end position="20"/>
    </location>
</feature>
<reference evidence="4 5" key="1">
    <citation type="journal article" date="2015" name="Genome Biol. Evol.">
        <title>Phylogenomic analyses indicate that early fungi evolved digesting cell walls of algal ancestors of land plants.</title>
        <authorList>
            <person name="Chang Y."/>
            <person name="Wang S."/>
            <person name="Sekimoto S."/>
            <person name="Aerts A.L."/>
            <person name="Choi C."/>
            <person name="Clum A."/>
            <person name="LaButti K.M."/>
            <person name="Lindquist E.A."/>
            <person name="Yee Ngan C."/>
            <person name="Ohm R.A."/>
            <person name="Salamov A.A."/>
            <person name="Grigoriev I.V."/>
            <person name="Spatafora J.W."/>
            <person name="Berbee M.L."/>
        </authorList>
    </citation>
    <scope>NUCLEOTIDE SEQUENCE [LARGE SCALE GENOMIC DNA]</scope>
    <source>
        <strain evidence="4 5">JEL478</strain>
    </source>
</reference>
<dbReference type="OrthoDB" id="413572at2759"/>
<dbReference type="PANTHER" id="PTHR16216:SF2">
    <property type="entry name" value="DYNEIN AXONEMAL ASSEMBLY FACTOR 5"/>
    <property type="match status" value="1"/>
</dbReference>
<evidence type="ECO:0000259" key="2">
    <source>
        <dbReference type="Pfam" id="PF24573"/>
    </source>
</evidence>
<dbReference type="InterPro" id="IPR016024">
    <property type="entry name" value="ARM-type_fold"/>
</dbReference>
<dbReference type="Proteomes" id="UP000070544">
    <property type="component" value="Unassembled WGS sequence"/>
</dbReference>
<dbReference type="GO" id="GO:0003341">
    <property type="term" value="P:cilium movement"/>
    <property type="evidence" value="ECO:0007669"/>
    <property type="project" value="TreeGrafter"/>
</dbReference>
<evidence type="ECO:0000313" key="4">
    <source>
        <dbReference type="EMBL" id="KXS13573.1"/>
    </source>
</evidence>
<proteinExistence type="predicted"/>
<dbReference type="Gene3D" id="1.25.10.10">
    <property type="entry name" value="Leucine-rich Repeat Variant"/>
    <property type="match status" value="3"/>
</dbReference>
<dbReference type="PANTHER" id="PTHR16216">
    <property type="entry name" value="DYNEIN ASSEMBLY FACTOR 5, AXONEMAL"/>
    <property type="match status" value="1"/>
</dbReference>
<organism evidence="4 5">
    <name type="scientific">Gonapodya prolifera (strain JEL478)</name>
    <name type="common">Monoblepharis prolifera</name>
    <dbReference type="NCBI Taxonomy" id="1344416"/>
    <lineage>
        <taxon>Eukaryota</taxon>
        <taxon>Fungi</taxon>
        <taxon>Fungi incertae sedis</taxon>
        <taxon>Chytridiomycota</taxon>
        <taxon>Chytridiomycota incertae sedis</taxon>
        <taxon>Monoblepharidomycetes</taxon>
        <taxon>Monoblepharidales</taxon>
        <taxon>Gonapodyaceae</taxon>
        <taxon>Gonapodya</taxon>
    </lineage>
</organism>
<dbReference type="STRING" id="1344416.A0A139AB03"/>
<dbReference type="InterPro" id="IPR052623">
    <property type="entry name" value="DAAF5"/>
</dbReference>
<evidence type="ECO:0000313" key="5">
    <source>
        <dbReference type="Proteomes" id="UP000070544"/>
    </source>
</evidence>